<accession>A0A809RE20</accession>
<dbReference type="KEGG" id="sniv:SFSGTM_07270"/>
<gene>
    <name evidence="7" type="ORF">SFSGTM_07270</name>
</gene>
<proteinExistence type="predicted"/>
<dbReference type="Pfam" id="PF13091">
    <property type="entry name" value="PLDc_2"/>
    <property type="match status" value="2"/>
</dbReference>
<feature type="region of interest" description="Disordered" evidence="5">
    <location>
        <begin position="795"/>
        <end position="818"/>
    </location>
</feature>
<dbReference type="CDD" id="cd09104">
    <property type="entry name" value="PLDc_vPLD1_2_like_1"/>
    <property type="match status" value="1"/>
</dbReference>
<dbReference type="PANTHER" id="PTHR18896:SF76">
    <property type="entry name" value="PHOSPHOLIPASE"/>
    <property type="match status" value="1"/>
</dbReference>
<dbReference type="EMBL" id="AP021881">
    <property type="protein sequence ID" value="BBP00019.1"/>
    <property type="molecule type" value="Genomic_DNA"/>
</dbReference>
<organism evidence="7 8">
    <name type="scientific">Sulfuriferula nivalis</name>
    <dbReference type="NCBI Taxonomy" id="2675298"/>
    <lineage>
        <taxon>Bacteria</taxon>
        <taxon>Pseudomonadati</taxon>
        <taxon>Pseudomonadota</taxon>
        <taxon>Betaproteobacteria</taxon>
        <taxon>Nitrosomonadales</taxon>
        <taxon>Sulfuricellaceae</taxon>
        <taxon>Sulfuriferula</taxon>
    </lineage>
</organism>
<comment type="catalytic activity">
    <reaction evidence="1">
        <text>a 1,2-diacyl-sn-glycero-3-phosphocholine + H2O = a 1,2-diacyl-sn-glycero-3-phosphate + choline + H(+)</text>
        <dbReference type="Rhea" id="RHEA:14445"/>
        <dbReference type="ChEBI" id="CHEBI:15354"/>
        <dbReference type="ChEBI" id="CHEBI:15377"/>
        <dbReference type="ChEBI" id="CHEBI:15378"/>
        <dbReference type="ChEBI" id="CHEBI:57643"/>
        <dbReference type="ChEBI" id="CHEBI:58608"/>
        <dbReference type="EC" id="3.1.4.4"/>
    </reaction>
</comment>
<keyword evidence="2" id="KW-0677">Repeat</keyword>
<evidence type="ECO:0000256" key="1">
    <source>
        <dbReference type="ARBA" id="ARBA00000798"/>
    </source>
</evidence>
<dbReference type="InterPro" id="IPR001736">
    <property type="entry name" value="PLipase_D/transphosphatidylase"/>
</dbReference>
<dbReference type="SUPFAM" id="SSF56024">
    <property type="entry name" value="Phospholipase D/nuclease"/>
    <property type="match status" value="2"/>
</dbReference>
<keyword evidence="4" id="KW-0443">Lipid metabolism</keyword>
<evidence type="ECO:0000256" key="4">
    <source>
        <dbReference type="ARBA" id="ARBA00023098"/>
    </source>
</evidence>
<dbReference type="PANTHER" id="PTHR18896">
    <property type="entry name" value="PHOSPHOLIPASE D"/>
    <property type="match status" value="1"/>
</dbReference>
<dbReference type="Proteomes" id="UP000463939">
    <property type="component" value="Chromosome"/>
</dbReference>
<evidence type="ECO:0000256" key="3">
    <source>
        <dbReference type="ARBA" id="ARBA00022801"/>
    </source>
</evidence>
<dbReference type="InterPro" id="IPR015679">
    <property type="entry name" value="PLipase_D_fam"/>
</dbReference>
<feature type="domain" description="PLD phosphodiesterase" evidence="6">
    <location>
        <begin position="579"/>
        <end position="606"/>
    </location>
</feature>
<dbReference type="CDD" id="cd09141">
    <property type="entry name" value="PLDc_vPLD1_2_yPLD_like_2"/>
    <property type="match status" value="1"/>
</dbReference>
<evidence type="ECO:0000256" key="2">
    <source>
        <dbReference type="ARBA" id="ARBA00022737"/>
    </source>
</evidence>
<evidence type="ECO:0000313" key="8">
    <source>
        <dbReference type="Proteomes" id="UP000463939"/>
    </source>
</evidence>
<dbReference type="GO" id="GO:0004630">
    <property type="term" value="F:phospholipase D activity"/>
    <property type="evidence" value="ECO:0007669"/>
    <property type="project" value="UniProtKB-EC"/>
</dbReference>
<dbReference type="PROSITE" id="PS50035">
    <property type="entry name" value="PLD"/>
    <property type="match status" value="2"/>
</dbReference>
<reference evidence="8" key="1">
    <citation type="submission" date="2019-11" db="EMBL/GenBank/DDBJ databases">
        <title>Isolation and characterization of a novel species in the genus Sulfuriferula.</title>
        <authorList>
            <person name="Mochizuki J."/>
            <person name="Kojima H."/>
            <person name="Fukui M."/>
        </authorList>
    </citation>
    <scope>NUCLEOTIDE SEQUENCE [LARGE SCALE GENOMIC DNA]</scope>
    <source>
        <strain evidence="8">SGTM</strain>
    </source>
</reference>
<keyword evidence="3" id="KW-0378">Hydrolase</keyword>
<dbReference type="RefSeq" id="WP_162083992.1">
    <property type="nucleotide sequence ID" value="NZ_AP021881.1"/>
</dbReference>
<dbReference type="SMART" id="SM00155">
    <property type="entry name" value="PLDc"/>
    <property type="match status" value="2"/>
</dbReference>
<keyword evidence="8" id="KW-1185">Reference proteome</keyword>
<dbReference type="Gene3D" id="3.30.870.10">
    <property type="entry name" value="Endonuclease Chain A"/>
    <property type="match status" value="2"/>
</dbReference>
<name>A0A809RE20_9PROT</name>
<dbReference type="GO" id="GO:0009395">
    <property type="term" value="P:phospholipid catabolic process"/>
    <property type="evidence" value="ECO:0007669"/>
    <property type="project" value="TreeGrafter"/>
</dbReference>
<dbReference type="InterPro" id="IPR025202">
    <property type="entry name" value="PLD-like_dom"/>
</dbReference>
<evidence type="ECO:0000256" key="5">
    <source>
        <dbReference type="SAM" id="MobiDB-lite"/>
    </source>
</evidence>
<sequence length="818" mass="91212">MYTLPDTKPKITAHSIADKDGVGTHTACTANIWQDKDDQVFSASSMGNKATPFTTGKQYAAALVQAIKAAASEILILGWQVNWDVLVGENQRLFDILYAAAERGVMIHIMPWDDSAPLQTFDEQTIQVMLLINTKLQKRMVQMLNAKAMPDESSSFFAHHQKLVVIDRKTAFVGGMDLAYGRYDDEKYTLKCDSDHRQALNRYNPCIPWLGSVSGLIDPQDLSSGETAKHCIDKIFSGGWQTPYVADTIGRETIGSRLTPIQQTLDPARQPRMPWQDVHCQIEGPAVADLTRNFVWRWNAQCSSYNKKPVVKGLYGQCTLLAQAPLASSIASKPGTCEIQVLRSAPLNLRRAEWRALPKGTESRENHPNNANLFFTPTTAQNDIHHAMARLIIASQHFVYIENQYFISGFKRASIPEGQPLSGPAQHVNTKKNDLDNTTYAYLTKLISDGTTATNPPANVIVQALSDRIDNAIKAGDPFHAYITIPVHPEGMLNDPTIMNIIHWTMQTISFGSQSLLNRIRRSILAKRLFDQGDTNWKRAYKDDNSEYLTATSVQDCEQYVTLLNLRNHEKIGDRYVTEQIYIHSKCLIADDRFAIIGSANINDRSLLGTRDSELAVLVMDHAVENVDVCGTDIPVPTRGFARNLRMAIWQKIMGSAAEELKDAINKPGAKASWEVIRDRAATNTTAYEAAFDFIPRNKDAKGIKDPNTNQIPSASIWPRWHAPQNKNDPKSHWTFSGPMPFENDFWAQPQHTAQAETELAKVKGYITLLPIEWTMGENNDFGYSHALIGTLETTSDKQMAENDSPPPPAVTSTTAEG</sequence>
<dbReference type="AlphaFoldDB" id="A0A809RE20"/>
<feature type="domain" description="PLD phosphodiesterase" evidence="6">
    <location>
        <begin position="155"/>
        <end position="182"/>
    </location>
</feature>
<evidence type="ECO:0000313" key="7">
    <source>
        <dbReference type="EMBL" id="BBP00019.1"/>
    </source>
</evidence>
<protein>
    <recommendedName>
        <fullName evidence="6">PLD phosphodiesterase domain-containing protein</fullName>
    </recommendedName>
</protein>
<evidence type="ECO:0000259" key="6">
    <source>
        <dbReference type="PROSITE" id="PS50035"/>
    </source>
</evidence>